<gene>
    <name evidence="2" type="ORF">EMA8858_02305</name>
</gene>
<dbReference type="InterPro" id="IPR036490">
    <property type="entry name" value="ThsB_TIR-like_sf"/>
</dbReference>
<sequence length="134" mass="15387">MANNYNVFISHSWSYVEDLKKLRTALNERGYFNVEFMEHSPNEPINSENSTYVKQRLKRAILNSNIVLGIAGMYASHSEWIEWELETAKLNAIPIVGVIPKGQIRVSQVVSSRSIVDVDFITERIVEAIRKYAK</sequence>
<feature type="domain" description="Thoeris protein ThsB TIR-like" evidence="1">
    <location>
        <begin position="8"/>
        <end position="102"/>
    </location>
</feature>
<comment type="caution">
    <text evidence="2">The sequence shown here is derived from an EMBL/GenBank/DDBJ whole genome shotgun (WGS) entry which is preliminary data.</text>
</comment>
<dbReference type="InterPro" id="IPR015032">
    <property type="entry name" value="ThsB__TIR-like_domain"/>
</dbReference>
<dbReference type="Gene3D" id="3.40.50.9200">
    <property type="entry name" value="Hypothetical protein MTH538"/>
    <property type="match status" value="1"/>
</dbReference>
<name>A0ABM9ARN1_9BACT</name>
<protein>
    <recommendedName>
        <fullName evidence="1">Thoeris protein ThsB TIR-like domain-containing protein</fullName>
    </recommendedName>
</protein>
<organism evidence="2 3">
    <name type="scientific">Emticicia aquatica</name>
    <dbReference type="NCBI Taxonomy" id="1681835"/>
    <lineage>
        <taxon>Bacteria</taxon>
        <taxon>Pseudomonadati</taxon>
        <taxon>Bacteroidota</taxon>
        <taxon>Cytophagia</taxon>
        <taxon>Cytophagales</taxon>
        <taxon>Leadbetterellaceae</taxon>
        <taxon>Emticicia</taxon>
    </lineage>
</organism>
<dbReference type="Proteomes" id="UP000837932">
    <property type="component" value="Unassembled WGS sequence"/>
</dbReference>
<evidence type="ECO:0000313" key="3">
    <source>
        <dbReference type="Proteomes" id="UP000837932"/>
    </source>
</evidence>
<evidence type="ECO:0000313" key="2">
    <source>
        <dbReference type="EMBL" id="CAH0996175.1"/>
    </source>
</evidence>
<evidence type="ECO:0000259" key="1">
    <source>
        <dbReference type="Pfam" id="PF08937"/>
    </source>
</evidence>
<dbReference type="SUPFAM" id="SSF52206">
    <property type="entry name" value="Hypothetical protein MTH538"/>
    <property type="match status" value="1"/>
</dbReference>
<accession>A0ABM9ARN1</accession>
<dbReference type="RefSeq" id="WP_238806742.1">
    <property type="nucleotide sequence ID" value="NZ_CAKLPY010000002.1"/>
</dbReference>
<dbReference type="EMBL" id="CAKLPY010000002">
    <property type="protein sequence ID" value="CAH0996175.1"/>
    <property type="molecule type" value="Genomic_DNA"/>
</dbReference>
<reference evidence="2" key="1">
    <citation type="submission" date="2021-12" db="EMBL/GenBank/DDBJ databases">
        <authorList>
            <person name="Rodrigo-Torres L."/>
            <person name="Arahal R. D."/>
            <person name="Lucena T."/>
        </authorList>
    </citation>
    <scope>NUCLEOTIDE SEQUENCE</scope>
    <source>
        <strain evidence="2">CECT 8858</strain>
    </source>
</reference>
<proteinExistence type="predicted"/>
<keyword evidence="3" id="KW-1185">Reference proteome</keyword>
<dbReference type="Pfam" id="PF08937">
    <property type="entry name" value="ThsB_TIR"/>
    <property type="match status" value="1"/>
</dbReference>